<organism evidence="7 8">
    <name type="scientific">Acorus calamus</name>
    <name type="common">Sweet flag</name>
    <dbReference type="NCBI Taxonomy" id="4465"/>
    <lineage>
        <taxon>Eukaryota</taxon>
        <taxon>Viridiplantae</taxon>
        <taxon>Streptophyta</taxon>
        <taxon>Embryophyta</taxon>
        <taxon>Tracheophyta</taxon>
        <taxon>Spermatophyta</taxon>
        <taxon>Magnoliopsida</taxon>
        <taxon>Liliopsida</taxon>
        <taxon>Acoraceae</taxon>
        <taxon>Acorus</taxon>
    </lineage>
</organism>
<evidence type="ECO:0000259" key="6">
    <source>
        <dbReference type="PROSITE" id="PS51999"/>
    </source>
</evidence>
<evidence type="ECO:0000256" key="5">
    <source>
        <dbReference type="SAM" id="Phobius"/>
    </source>
</evidence>
<gene>
    <name evidence="7" type="ORF">QJS10_CPB17g00943</name>
</gene>
<reference evidence="7" key="2">
    <citation type="submission" date="2023-06" db="EMBL/GenBank/DDBJ databases">
        <authorList>
            <person name="Ma L."/>
            <person name="Liu K.-W."/>
            <person name="Li Z."/>
            <person name="Hsiao Y.-Y."/>
            <person name="Qi Y."/>
            <person name="Fu T."/>
            <person name="Tang G."/>
            <person name="Zhang D."/>
            <person name="Sun W.-H."/>
            <person name="Liu D.-K."/>
            <person name="Li Y."/>
            <person name="Chen G.-Z."/>
            <person name="Liu X.-D."/>
            <person name="Liao X.-Y."/>
            <person name="Jiang Y.-T."/>
            <person name="Yu X."/>
            <person name="Hao Y."/>
            <person name="Huang J."/>
            <person name="Zhao X.-W."/>
            <person name="Ke S."/>
            <person name="Chen Y.-Y."/>
            <person name="Wu W.-L."/>
            <person name="Hsu J.-L."/>
            <person name="Lin Y.-F."/>
            <person name="Huang M.-D."/>
            <person name="Li C.-Y."/>
            <person name="Huang L."/>
            <person name="Wang Z.-W."/>
            <person name="Zhao X."/>
            <person name="Zhong W.-Y."/>
            <person name="Peng D.-H."/>
            <person name="Ahmad S."/>
            <person name="Lan S."/>
            <person name="Zhang J.-S."/>
            <person name="Tsai W.-C."/>
            <person name="Van De Peer Y."/>
            <person name="Liu Z.-J."/>
        </authorList>
    </citation>
    <scope>NUCLEOTIDE SEQUENCE</scope>
    <source>
        <strain evidence="7">CP</strain>
        <tissue evidence="7">Leaves</tissue>
    </source>
</reference>
<evidence type="ECO:0000256" key="3">
    <source>
        <dbReference type="ARBA" id="ARBA00022833"/>
    </source>
</evidence>
<dbReference type="AlphaFoldDB" id="A0AAV9CWC2"/>
<reference evidence="7" key="1">
    <citation type="journal article" date="2023" name="Nat. Commun.">
        <title>Diploid and tetraploid genomes of Acorus and the evolution of monocots.</title>
        <authorList>
            <person name="Ma L."/>
            <person name="Liu K.W."/>
            <person name="Li Z."/>
            <person name="Hsiao Y.Y."/>
            <person name="Qi Y."/>
            <person name="Fu T."/>
            <person name="Tang G.D."/>
            <person name="Zhang D."/>
            <person name="Sun W.H."/>
            <person name="Liu D.K."/>
            <person name="Li Y."/>
            <person name="Chen G.Z."/>
            <person name="Liu X.D."/>
            <person name="Liao X.Y."/>
            <person name="Jiang Y.T."/>
            <person name="Yu X."/>
            <person name="Hao Y."/>
            <person name="Huang J."/>
            <person name="Zhao X.W."/>
            <person name="Ke S."/>
            <person name="Chen Y.Y."/>
            <person name="Wu W.L."/>
            <person name="Hsu J.L."/>
            <person name="Lin Y.F."/>
            <person name="Huang M.D."/>
            <person name="Li C.Y."/>
            <person name="Huang L."/>
            <person name="Wang Z.W."/>
            <person name="Zhao X."/>
            <person name="Zhong W.Y."/>
            <person name="Peng D.H."/>
            <person name="Ahmad S."/>
            <person name="Lan S."/>
            <person name="Zhang J.S."/>
            <person name="Tsai W.C."/>
            <person name="Van de Peer Y."/>
            <person name="Liu Z.J."/>
        </authorList>
    </citation>
    <scope>NUCLEOTIDE SEQUENCE</scope>
    <source>
        <strain evidence="7">CP</strain>
    </source>
</reference>
<name>A0AAV9CWC2_ACOCL</name>
<dbReference type="Proteomes" id="UP001180020">
    <property type="component" value="Unassembled WGS sequence"/>
</dbReference>
<keyword evidence="1" id="KW-0479">Metal-binding</keyword>
<evidence type="ECO:0000256" key="1">
    <source>
        <dbReference type="ARBA" id="ARBA00022723"/>
    </source>
</evidence>
<dbReference type="InterPro" id="IPR010666">
    <property type="entry name" value="Znf_GRF"/>
</dbReference>
<feature type="domain" description="GRF-type" evidence="6">
    <location>
        <begin position="25"/>
        <end position="64"/>
    </location>
</feature>
<comment type="caution">
    <text evidence="7">The sequence shown here is derived from an EMBL/GenBank/DDBJ whole genome shotgun (WGS) entry which is preliminary data.</text>
</comment>
<dbReference type="PROSITE" id="PS51999">
    <property type="entry name" value="ZF_GRF"/>
    <property type="match status" value="1"/>
</dbReference>
<proteinExistence type="predicted"/>
<keyword evidence="5" id="KW-1133">Transmembrane helix</keyword>
<evidence type="ECO:0000256" key="2">
    <source>
        <dbReference type="ARBA" id="ARBA00022771"/>
    </source>
</evidence>
<dbReference type="Pfam" id="PF06839">
    <property type="entry name" value="Zn_ribbon_GRF"/>
    <property type="match status" value="1"/>
</dbReference>
<keyword evidence="8" id="KW-1185">Reference proteome</keyword>
<keyword evidence="3" id="KW-0862">Zinc</keyword>
<dbReference type="EMBL" id="JAUJYO010000017">
    <property type="protein sequence ID" value="KAK1292759.1"/>
    <property type="molecule type" value="Genomic_DNA"/>
</dbReference>
<keyword evidence="5" id="KW-0472">Membrane</keyword>
<sequence>MSHMASSSYSSRNNVSQLSFKNKVCINSKNRAVVKVSESDKNSGKLYYSCNARNCNYFEWVHSINYGDLNENFEETSNPTPQRVVGTKEVVEESLLAGGLEVTPSIQQNLPPITVGIMFGILILLVIIVILLSLILFRM</sequence>
<feature type="transmembrane region" description="Helical" evidence="5">
    <location>
        <begin position="113"/>
        <end position="137"/>
    </location>
</feature>
<evidence type="ECO:0000313" key="7">
    <source>
        <dbReference type="EMBL" id="KAK1292759.1"/>
    </source>
</evidence>
<keyword evidence="5" id="KW-0812">Transmembrane</keyword>
<evidence type="ECO:0000313" key="8">
    <source>
        <dbReference type="Proteomes" id="UP001180020"/>
    </source>
</evidence>
<keyword evidence="2 4" id="KW-0863">Zinc-finger</keyword>
<accession>A0AAV9CWC2</accession>
<protein>
    <recommendedName>
        <fullName evidence="6">GRF-type domain-containing protein</fullName>
    </recommendedName>
</protein>
<dbReference type="GO" id="GO:0008270">
    <property type="term" value="F:zinc ion binding"/>
    <property type="evidence" value="ECO:0007669"/>
    <property type="project" value="UniProtKB-KW"/>
</dbReference>
<evidence type="ECO:0000256" key="4">
    <source>
        <dbReference type="PROSITE-ProRule" id="PRU01343"/>
    </source>
</evidence>